<keyword evidence="10" id="KW-1185">Reference proteome</keyword>
<dbReference type="Pfam" id="PF01943">
    <property type="entry name" value="Polysacc_synt"/>
    <property type="match status" value="1"/>
</dbReference>
<sequence>MIRANSDTLIIVSSKLYTAAVSIVLLPILLEHLGSEQYGLIGAFVVIQACIQILDAGISGTLTRQSIITQVNYVSFELFIKKAELVFVYFLCLTVAIAYVGFELSNLFAKGWFNSELPESLLKQCATLMFLIISIRFFQGPFKSILLSFEKHRLLSTIDIVYATINGPMIVFLLLYYNGDVSDYLILQLIAVFIVLCWIAVCTIRTTSEKLSLLRERIKADDSLVETSLASLIKFGFKLSILSILWVIVNQSDKVVLTTYMPLKDYAFYAIALSLIGLLSIFTSTMIQTVRPRFTSLFNSENHLDMERLLKNSAINLVSILTPLVVFLIAFGHNVIELWTGNSQASQQVMIYLPYLLTGSFFVALSEFSFIILYAKGDLTAHTKFYSLASMIIIPLNIYVASKYLGEGSAKLFMLVNASIFLTWSMYNLHRFFSGAVKLFIVIVSVSLMISLILAYSVYVLGVESDLIQVLVAVLTGAVTIVLCYLALNRCDINIHFKG</sequence>
<evidence type="ECO:0000256" key="3">
    <source>
        <dbReference type="ARBA" id="ARBA00022692"/>
    </source>
</evidence>
<reference evidence="7 10" key="4">
    <citation type="submission" date="2020-04" db="EMBL/GenBank/DDBJ databases">
        <title>WGS-Seq of Vibrio isolated by the O'Toole Lab.</title>
        <authorList>
            <person name="Mckone K.P."/>
            <person name="Whitaker R."/>
            <person name="Sevigney J.L."/>
            <person name="Herring J.B."/>
            <person name="O'Toole G."/>
        </authorList>
    </citation>
    <scope>NUCLEOTIDE SEQUENCE [LARGE SCALE GENOMIC DNA]</scope>
    <source>
        <strain evidence="7 10">BS_02</strain>
    </source>
</reference>
<evidence type="ECO:0000256" key="2">
    <source>
        <dbReference type="ARBA" id="ARBA00022475"/>
    </source>
</evidence>
<feature type="transmembrane region" description="Helical" evidence="6">
    <location>
        <begin position="266"/>
        <end position="287"/>
    </location>
</feature>
<feature type="transmembrane region" description="Helical" evidence="6">
    <location>
        <begin position="41"/>
        <end position="62"/>
    </location>
</feature>
<feature type="transmembrane region" description="Helical" evidence="6">
    <location>
        <begin position="184"/>
        <end position="204"/>
    </location>
</feature>
<dbReference type="EMBL" id="MDBO01000136">
    <property type="protein sequence ID" value="PMP05670.1"/>
    <property type="molecule type" value="Genomic_DNA"/>
</dbReference>
<keyword evidence="5 6" id="KW-0472">Membrane</keyword>
<evidence type="ECO:0000313" key="8">
    <source>
        <dbReference type="EMBL" id="PMP05670.1"/>
    </source>
</evidence>
<dbReference type="RefSeq" id="WP_102443330.1">
    <property type="nucleotide sequence ID" value="NZ_JABBXC010000021.1"/>
</dbReference>
<comment type="subcellular location">
    <subcellularLocation>
        <location evidence="1">Cell membrane</location>
        <topology evidence="1">Multi-pass membrane protein</topology>
    </subcellularLocation>
</comment>
<feature type="transmembrane region" description="Helical" evidence="6">
    <location>
        <begin position="408"/>
        <end position="427"/>
    </location>
</feature>
<feature type="transmembrane region" description="Helical" evidence="6">
    <location>
        <begin position="83"/>
        <end position="101"/>
    </location>
</feature>
<keyword evidence="4 6" id="KW-1133">Transmembrane helix</keyword>
<feature type="transmembrane region" description="Helical" evidence="6">
    <location>
        <begin position="352"/>
        <end position="373"/>
    </location>
</feature>
<name>A0AAP8SV12_9VIBR</name>
<comment type="caution">
    <text evidence="8">The sequence shown here is derived from an EMBL/GenBank/DDBJ whole genome shotgun (WGS) entry which is preliminary data.</text>
</comment>
<dbReference type="PANTHER" id="PTHR30250">
    <property type="entry name" value="PST FAMILY PREDICTED COLANIC ACID TRANSPORTER"/>
    <property type="match status" value="1"/>
</dbReference>
<evidence type="ECO:0000256" key="6">
    <source>
        <dbReference type="SAM" id="Phobius"/>
    </source>
</evidence>
<keyword evidence="2" id="KW-1003">Cell membrane</keyword>
<dbReference type="Proteomes" id="UP000235611">
    <property type="component" value="Unassembled WGS sequence"/>
</dbReference>
<evidence type="ECO:0000313" key="7">
    <source>
        <dbReference type="EMBL" id="NMR70869.1"/>
    </source>
</evidence>
<evidence type="ECO:0000256" key="4">
    <source>
        <dbReference type="ARBA" id="ARBA00022989"/>
    </source>
</evidence>
<dbReference type="InterPro" id="IPR002797">
    <property type="entry name" value="Polysacc_synth"/>
</dbReference>
<dbReference type="GO" id="GO:0005886">
    <property type="term" value="C:plasma membrane"/>
    <property type="evidence" value="ECO:0007669"/>
    <property type="project" value="UniProtKB-SubCell"/>
</dbReference>
<dbReference type="InterPro" id="IPR050833">
    <property type="entry name" value="Poly_Biosynth_Transport"/>
</dbReference>
<feature type="transmembrane region" description="Helical" evidence="6">
    <location>
        <begin position="121"/>
        <end position="139"/>
    </location>
</feature>
<dbReference type="PANTHER" id="PTHR30250:SF26">
    <property type="entry name" value="PSMA PROTEIN"/>
    <property type="match status" value="1"/>
</dbReference>
<evidence type="ECO:0000256" key="5">
    <source>
        <dbReference type="ARBA" id="ARBA00023136"/>
    </source>
</evidence>
<feature type="transmembrane region" description="Helical" evidence="6">
    <location>
        <begin position="314"/>
        <end position="332"/>
    </location>
</feature>
<organism evidence="8 9">
    <name type="scientific">Vibrio breoganii</name>
    <dbReference type="NCBI Taxonomy" id="553239"/>
    <lineage>
        <taxon>Bacteria</taxon>
        <taxon>Pseudomonadati</taxon>
        <taxon>Pseudomonadota</taxon>
        <taxon>Gammaproteobacteria</taxon>
        <taxon>Vibrionales</taxon>
        <taxon>Vibrionaceae</taxon>
        <taxon>Vibrio</taxon>
    </lineage>
</organism>
<feature type="transmembrane region" description="Helical" evidence="6">
    <location>
        <begin position="9"/>
        <end position="29"/>
    </location>
</feature>
<proteinExistence type="predicted"/>
<reference evidence="8" key="2">
    <citation type="submission" date="2016-07" db="EMBL/GenBank/DDBJ databases">
        <authorList>
            <person name="Kauffman K."/>
            <person name="Arevalo P."/>
            <person name="Polz M.F."/>
        </authorList>
    </citation>
    <scope>NUCLEOTIDE SEQUENCE</scope>
    <source>
        <strain evidence="8">10N.222.49.A5</strain>
    </source>
</reference>
<protein>
    <submittedName>
        <fullName evidence="7">Oligosaccharide flippase family protein</fullName>
    </submittedName>
</protein>
<dbReference type="Proteomes" id="UP000590068">
    <property type="component" value="Unassembled WGS sequence"/>
</dbReference>
<feature type="transmembrane region" description="Helical" evidence="6">
    <location>
        <begin position="385"/>
        <end position="402"/>
    </location>
</feature>
<accession>A0AAP8SV12</accession>
<keyword evidence="3 6" id="KW-0812">Transmembrane</keyword>
<feature type="transmembrane region" description="Helical" evidence="6">
    <location>
        <begin position="160"/>
        <end position="178"/>
    </location>
</feature>
<dbReference type="AlphaFoldDB" id="A0AAP8SV12"/>
<evidence type="ECO:0000256" key="1">
    <source>
        <dbReference type="ARBA" id="ARBA00004651"/>
    </source>
</evidence>
<feature type="transmembrane region" description="Helical" evidence="6">
    <location>
        <begin position="439"/>
        <end position="461"/>
    </location>
</feature>
<reference evidence="9" key="1">
    <citation type="submission" date="2016-07" db="EMBL/GenBank/DDBJ databases">
        <title>Nontailed viruses are major unrecognized killers of bacteria in the ocean.</title>
        <authorList>
            <person name="Kauffman K."/>
            <person name="Hussain F."/>
            <person name="Yang J."/>
            <person name="Arevalo P."/>
            <person name="Brown J."/>
            <person name="Cutler M."/>
            <person name="Kelly L."/>
            <person name="Polz M.F."/>
        </authorList>
    </citation>
    <scope>NUCLEOTIDE SEQUENCE [LARGE SCALE GENOMIC DNA]</scope>
    <source>
        <strain evidence="9">10N.222.49.A5</strain>
    </source>
</reference>
<reference evidence="8" key="3">
    <citation type="journal article" date="2018" name="Nature">
        <title>A major lineage of non-tailed dsDNA viruses as unrecognized killers of marine bacteria.</title>
        <authorList>
            <person name="Kauffman K.M."/>
            <person name="Hussain F.A."/>
            <person name="Yang J."/>
            <person name="Arevalo P."/>
            <person name="Brown J.M."/>
            <person name="Chang W.K."/>
            <person name="VanInsberghe D."/>
            <person name="Elsherbini J."/>
            <person name="Sharma R.S."/>
            <person name="Cutler M.B."/>
            <person name="Kelly L."/>
            <person name="Polz M.F."/>
        </authorList>
    </citation>
    <scope>NUCLEOTIDE SEQUENCE</scope>
    <source>
        <strain evidence="8">10N.222.49.A5</strain>
    </source>
</reference>
<gene>
    <name evidence="8" type="ORF">BCS93_18550</name>
    <name evidence="7" type="ORF">HJ568_13015</name>
</gene>
<feature type="transmembrane region" description="Helical" evidence="6">
    <location>
        <begin position="224"/>
        <end position="246"/>
    </location>
</feature>
<feature type="transmembrane region" description="Helical" evidence="6">
    <location>
        <begin position="467"/>
        <end position="488"/>
    </location>
</feature>
<dbReference type="EMBL" id="JABCJR010000024">
    <property type="protein sequence ID" value="NMR70869.1"/>
    <property type="molecule type" value="Genomic_DNA"/>
</dbReference>
<evidence type="ECO:0000313" key="10">
    <source>
        <dbReference type="Proteomes" id="UP000590068"/>
    </source>
</evidence>
<evidence type="ECO:0000313" key="9">
    <source>
        <dbReference type="Proteomes" id="UP000235611"/>
    </source>
</evidence>